<dbReference type="Pfam" id="PF00535">
    <property type="entry name" value="Glycos_transf_2"/>
    <property type="match status" value="1"/>
</dbReference>
<dbReference type="GO" id="GO:0016757">
    <property type="term" value="F:glycosyltransferase activity"/>
    <property type="evidence" value="ECO:0007669"/>
    <property type="project" value="UniProtKB-KW"/>
</dbReference>
<dbReference type="Gene3D" id="3.90.550.10">
    <property type="entry name" value="Spore Coat Polysaccharide Biosynthesis Protein SpsA, Chain A"/>
    <property type="match status" value="1"/>
</dbReference>
<evidence type="ECO:0000313" key="8">
    <source>
        <dbReference type="Proteomes" id="UP000231469"/>
    </source>
</evidence>
<name>A0A2M7VKW8_9BACT</name>
<evidence type="ECO:0000256" key="4">
    <source>
        <dbReference type="ARBA" id="ARBA00022679"/>
    </source>
</evidence>
<evidence type="ECO:0000256" key="5">
    <source>
        <dbReference type="ARBA" id="ARBA00023136"/>
    </source>
</evidence>
<keyword evidence="3" id="KW-0328">Glycosyltransferase</keyword>
<protein>
    <recommendedName>
        <fullName evidence="6">Glycosyltransferase 2-like domain-containing protein</fullName>
    </recommendedName>
</protein>
<feature type="domain" description="Glycosyltransferase 2-like" evidence="6">
    <location>
        <begin position="3"/>
        <end position="131"/>
    </location>
</feature>
<dbReference type="PANTHER" id="PTHR43646:SF2">
    <property type="entry name" value="GLYCOSYLTRANSFERASE 2-LIKE DOMAIN-CONTAINING PROTEIN"/>
    <property type="match status" value="1"/>
</dbReference>
<dbReference type="AlphaFoldDB" id="A0A2M7VKW8"/>
<dbReference type="PANTHER" id="PTHR43646">
    <property type="entry name" value="GLYCOSYLTRANSFERASE"/>
    <property type="match status" value="1"/>
</dbReference>
<proteinExistence type="predicted"/>
<dbReference type="Proteomes" id="UP000231469">
    <property type="component" value="Unassembled WGS sequence"/>
</dbReference>
<keyword evidence="5" id="KW-0472">Membrane</keyword>
<accession>A0A2M7VKW8</accession>
<organism evidence="7 8">
    <name type="scientific">bacterium (Candidatus Gribaldobacteria) CG_4_10_14_0_2_um_filter_36_18</name>
    <dbReference type="NCBI Taxonomy" id="2014264"/>
    <lineage>
        <taxon>Bacteria</taxon>
        <taxon>Candidatus Gribaldobacteria</taxon>
    </lineage>
</organism>
<keyword evidence="4" id="KW-0808">Transferase</keyword>
<dbReference type="GO" id="GO:0005886">
    <property type="term" value="C:plasma membrane"/>
    <property type="evidence" value="ECO:0007669"/>
    <property type="project" value="UniProtKB-SubCell"/>
</dbReference>
<dbReference type="EMBL" id="PFPS01000021">
    <property type="protein sequence ID" value="PJA02495.1"/>
    <property type="molecule type" value="Genomic_DNA"/>
</dbReference>
<evidence type="ECO:0000256" key="2">
    <source>
        <dbReference type="ARBA" id="ARBA00022475"/>
    </source>
</evidence>
<evidence type="ECO:0000313" key="7">
    <source>
        <dbReference type="EMBL" id="PJA02495.1"/>
    </source>
</evidence>
<keyword evidence="2" id="KW-1003">Cell membrane</keyword>
<comment type="subcellular location">
    <subcellularLocation>
        <location evidence="1">Cell membrane</location>
    </subcellularLocation>
</comment>
<dbReference type="SUPFAM" id="SSF53448">
    <property type="entry name" value="Nucleotide-diphospho-sugar transferases"/>
    <property type="match status" value="1"/>
</dbReference>
<gene>
    <name evidence="7" type="ORF">COX73_00460</name>
</gene>
<evidence type="ECO:0000259" key="6">
    <source>
        <dbReference type="Pfam" id="PF00535"/>
    </source>
</evidence>
<comment type="caution">
    <text evidence="7">The sequence shown here is derived from an EMBL/GenBank/DDBJ whole genome shotgun (WGS) entry which is preliminary data.</text>
</comment>
<evidence type="ECO:0000256" key="1">
    <source>
        <dbReference type="ARBA" id="ARBA00004236"/>
    </source>
</evidence>
<dbReference type="InterPro" id="IPR029044">
    <property type="entry name" value="Nucleotide-diphossugar_trans"/>
</dbReference>
<sequence>MLSIIIPALNEENYLPRLLNCLKKQSFKNRASIYGSEGEEEGEALFAYEIIVADANSKDKTRKIAQAFSCKIIKGGRPAKGKNEGTKIAKGDLLLFLDADVLLPKDFLENALKEFKGKNLDIATFILTPITKSKLPKILFDVFYNYPLQIFERRWPHGAMGILVKKELHKSLRGFDEEIKIGEDHYYIQEGLRLGKFGVIKTTEILSSLRRFRREGWFRVGLKYALTELYMKFFGPIKKEIFRYEFDYIKDGKP</sequence>
<evidence type="ECO:0000256" key="3">
    <source>
        <dbReference type="ARBA" id="ARBA00022676"/>
    </source>
</evidence>
<dbReference type="InterPro" id="IPR001173">
    <property type="entry name" value="Glyco_trans_2-like"/>
</dbReference>
<reference evidence="8" key="1">
    <citation type="submission" date="2017-09" db="EMBL/GenBank/DDBJ databases">
        <title>Depth-based differentiation of microbial function through sediment-hosted aquifers and enrichment of novel symbionts in the deep terrestrial subsurface.</title>
        <authorList>
            <person name="Probst A.J."/>
            <person name="Ladd B."/>
            <person name="Jarett J.K."/>
            <person name="Geller-Mcgrath D.E."/>
            <person name="Sieber C.M.K."/>
            <person name="Emerson J.B."/>
            <person name="Anantharaman K."/>
            <person name="Thomas B.C."/>
            <person name="Malmstrom R."/>
            <person name="Stieglmeier M."/>
            <person name="Klingl A."/>
            <person name="Woyke T."/>
            <person name="Ryan C.M."/>
            <person name="Banfield J.F."/>
        </authorList>
    </citation>
    <scope>NUCLEOTIDE SEQUENCE [LARGE SCALE GENOMIC DNA]</scope>
</reference>